<comment type="caution">
    <text evidence="1">The sequence shown here is derived from an EMBL/GenBank/DDBJ whole genome shotgun (WGS) entry which is preliminary data.</text>
</comment>
<evidence type="ECO:0000313" key="2">
    <source>
        <dbReference type="Proteomes" id="UP000003692"/>
    </source>
</evidence>
<dbReference type="AlphaFoldDB" id="D4F5Z8"/>
<sequence>MRQGGETMDVKPDVSFQERASINNGLRTLNREKRWDCGSTQMTRVIIAAAGADWHTLRGLERRMLQLFPHEGDTQAAISARLRQVSVARHGLVKQVRKVRNPGSGKTVWFYRLVPASRDGGV</sequence>
<reference evidence="1 2" key="1">
    <citation type="submission" date="2010-02" db="EMBL/GenBank/DDBJ databases">
        <authorList>
            <person name="Weinstock G."/>
            <person name="Sodergren E."/>
            <person name="Clifton S."/>
            <person name="Fulton L."/>
            <person name="Fulton B."/>
            <person name="Courtney L."/>
            <person name="Fronick C."/>
            <person name="Harrison M."/>
            <person name="Strong C."/>
            <person name="Farmer C."/>
            <person name="Delahaunty K."/>
            <person name="Markovic C."/>
            <person name="Hall O."/>
            <person name="Minx P."/>
            <person name="Tomlinson C."/>
            <person name="Mitreva M."/>
            <person name="Nelson J."/>
            <person name="Hou S."/>
            <person name="Wollam A."/>
            <person name="Pepin K.H."/>
            <person name="Johnson M."/>
            <person name="Bhonagiri V."/>
            <person name="Zhang X."/>
            <person name="Suruliraj S."/>
            <person name="Warren W."/>
            <person name="Chinwalla A."/>
            <person name="Mardis E.R."/>
            <person name="Wilson R.K."/>
        </authorList>
    </citation>
    <scope>NUCLEOTIDE SEQUENCE [LARGE SCALE GENOMIC DNA]</scope>
    <source>
        <strain evidence="1 2">ATCC 23685</strain>
    </source>
</reference>
<accession>D4F5Z8</accession>
<name>D4F5Z8_EDWTA</name>
<protein>
    <submittedName>
        <fullName evidence="1">Uncharacterized protein</fullName>
    </submittedName>
</protein>
<evidence type="ECO:0000313" key="1">
    <source>
        <dbReference type="EMBL" id="EFE22806.1"/>
    </source>
</evidence>
<organism evidence="1 2">
    <name type="scientific">Edwardsiella tarda ATCC 23685</name>
    <dbReference type="NCBI Taxonomy" id="500638"/>
    <lineage>
        <taxon>Bacteria</taxon>
        <taxon>Pseudomonadati</taxon>
        <taxon>Pseudomonadota</taxon>
        <taxon>Gammaproteobacteria</taxon>
        <taxon>Enterobacterales</taxon>
        <taxon>Hafniaceae</taxon>
        <taxon>Edwardsiella</taxon>
    </lineage>
</organism>
<gene>
    <name evidence="1" type="ORF">EDWATA_02178</name>
</gene>
<proteinExistence type="predicted"/>
<dbReference type="Proteomes" id="UP000003692">
    <property type="component" value="Unassembled WGS sequence"/>
</dbReference>
<dbReference type="HOGENOM" id="CLU_2119435_0_0_6"/>
<dbReference type="EMBL" id="ADGK01000178">
    <property type="protein sequence ID" value="EFE22806.1"/>
    <property type="molecule type" value="Genomic_DNA"/>
</dbReference>